<name>A0A1G9PP24_9EURY</name>
<evidence type="ECO:0000259" key="1">
    <source>
        <dbReference type="Pfam" id="PF08241"/>
    </source>
</evidence>
<protein>
    <recommendedName>
        <fullName evidence="1">Methyltransferase type 11 domain-containing protein</fullName>
    </recommendedName>
</protein>
<dbReference type="AlphaFoldDB" id="A0A1G9PP24"/>
<dbReference type="GO" id="GO:0008757">
    <property type="term" value="F:S-adenosylmethionine-dependent methyltransferase activity"/>
    <property type="evidence" value="ECO:0007669"/>
    <property type="project" value="InterPro"/>
</dbReference>
<dbReference type="InterPro" id="IPR013216">
    <property type="entry name" value="Methyltransf_11"/>
</dbReference>
<proteinExistence type="predicted"/>
<keyword evidence="3" id="KW-1185">Reference proteome</keyword>
<gene>
    <name evidence="2" type="ORF">SAMN04487949_0457</name>
</gene>
<feature type="domain" description="Methyltransferase type 11" evidence="1">
    <location>
        <begin position="125"/>
        <end position="178"/>
    </location>
</feature>
<dbReference type="InterPro" id="IPR029063">
    <property type="entry name" value="SAM-dependent_MTases_sf"/>
</dbReference>
<accession>A0A1G9PP24</accession>
<organism evidence="2 3">
    <name type="scientific">Halogranum gelatinilyticum</name>
    <dbReference type="NCBI Taxonomy" id="660521"/>
    <lineage>
        <taxon>Archaea</taxon>
        <taxon>Methanobacteriati</taxon>
        <taxon>Methanobacteriota</taxon>
        <taxon>Stenosarchaea group</taxon>
        <taxon>Halobacteria</taxon>
        <taxon>Halobacteriales</taxon>
        <taxon>Haloferacaceae</taxon>
    </lineage>
</organism>
<dbReference type="EMBL" id="FNHL01000001">
    <property type="protein sequence ID" value="SDM00241.1"/>
    <property type="molecule type" value="Genomic_DNA"/>
</dbReference>
<dbReference type="Proteomes" id="UP000199451">
    <property type="component" value="Unassembled WGS sequence"/>
</dbReference>
<dbReference type="Gene3D" id="3.40.50.150">
    <property type="entry name" value="Vaccinia Virus protein VP39"/>
    <property type="match status" value="1"/>
</dbReference>
<evidence type="ECO:0000313" key="2">
    <source>
        <dbReference type="EMBL" id="SDM00241.1"/>
    </source>
</evidence>
<dbReference type="SUPFAM" id="SSF53335">
    <property type="entry name" value="S-adenosyl-L-methionine-dependent methyltransferases"/>
    <property type="match status" value="1"/>
</dbReference>
<sequence length="230" mass="26060">MPDETTFTVDEEFRLIGRTFEEYRAMFGLDATELVDTRVLDCPGGPGAFTAVASAVGADVTAVDPAYGPPASDLGPVCDQAVTETVTQLHEKRDLFVWDFYGDVETRGRYLRAAYERFLTDYERHPNRYVEAALPDLPFPDDSFDLTLSANLLFLYDDRLSSEFHHAAVDELLRVTRGEVRLFPLASLDRERSVFVDRVVGRLREQDIETEFRPVDYEFQPGATEMLVLS</sequence>
<dbReference type="Pfam" id="PF08241">
    <property type="entry name" value="Methyltransf_11"/>
    <property type="match status" value="1"/>
</dbReference>
<dbReference type="STRING" id="660521.SAMN04487949_0457"/>
<reference evidence="3" key="1">
    <citation type="submission" date="2016-10" db="EMBL/GenBank/DDBJ databases">
        <authorList>
            <person name="Varghese N."/>
            <person name="Submissions S."/>
        </authorList>
    </citation>
    <scope>NUCLEOTIDE SEQUENCE [LARGE SCALE GENOMIC DNA]</scope>
    <source>
        <strain evidence="3">CGMCC 1.10119</strain>
    </source>
</reference>
<dbReference type="RefSeq" id="WP_089693672.1">
    <property type="nucleotide sequence ID" value="NZ_FNHL01000001.1"/>
</dbReference>
<dbReference type="OrthoDB" id="175699at2157"/>
<evidence type="ECO:0000313" key="3">
    <source>
        <dbReference type="Proteomes" id="UP000199451"/>
    </source>
</evidence>